<evidence type="ECO:0000313" key="8">
    <source>
        <dbReference type="Proteomes" id="UP000305064"/>
    </source>
</evidence>
<dbReference type="AlphaFoldDB" id="A0A4S9YB97"/>
<keyword evidence="4 7" id="KW-0418">Kinase</keyword>
<sequence>MNDHKHIVRLLDNFEHPGPNGTHICLVLELLGPSAATVIDQRFAGNRLPGFTAKKACKEIALALEVLHAQGIGHGDLHTGNVAFIIPGLKLLPEEEVSKKLGKPRVGPVSRPDGEPLEPGMPEYLVWPARLPANDPNFEKSSVKLIDFGESFMSDNKAETLHTPLALRAPEVLFQDEYDLRVDCWSLGCTMFELVVGQPPFSSLMAKKEDILQQIADLIGEPPENWQSRWKAMPKWESCDDDGPIYTLAQWLDLLYFDSNASPDFTRQELAQFGKLIDDLTMQAENTSPNFLSLPAELHNQIVGEMDFPSALNLSKTNRYFRRTVDATNKPVPYGFCRELDHLSFCRQFRNHFVCYKCRCIKPSTAFVKKQIKKKRDVLSGEHLNRSCFDCSVSSGAFGEGQVKAPNGGIYWIVRNPMGVNVLKSVSAYIESRWPGSI</sequence>
<dbReference type="InterPro" id="IPR001810">
    <property type="entry name" value="F-box_dom"/>
</dbReference>
<evidence type="ECO:0000313" key="7">
    <source>
        <dbReference type="EMBL" id="THY78014.1"/>
    </source>
</evidence>
<protein>
    <submittedName>
        <fullName evidence="7">Kinase-like protein</fullName>
    </submittedName>
</protein>
<dbReference type="InterPro" id="IPR000719">
    <property type="entry name" value="Prot_kinase_dom"/>
</dbReference>
<dbReference type="PROSITE" id="PS50011">
    <property type="entry name" value="PROTEIN_KINASE_DOM"/>
    <property type="match status" value="1"/>
</dbReference>
<dbReference type="Gene3D" id="3.30.200.20">
    <property type="entry name" value="Phosphorylase Kinase, domain 1"/>
    <property type="match status" value="1"/>
</dbReference>
<dbReference type="Proteomes" id="UP000305064">
    <property type="component" value="Unassembled WGS sequence"/>
</dbReference>
<keyword evidence="2" id="KW-0808">Transferase</keyword>
<organism evidence="7 8">
    <name type="scientific">Aureobasidium pullulans</name>
    <name type="common">Black yeast</name>
    <name type="synonym">Pullularia pullulans</name>
    <dbReference type="NCBI Taxonomy" id="5580"/>
    <lineage>
        <taxon>Eukaryota</taxon>
        <taxon>Fungi</taxon>
        <taxon>Dikarya</taxon>
        <taxon>Ascomycota</taxon>
        <taxon>Pezizomycotina</taxon>
        <taxon>Dothideomycetes</taxon>
        <taxon>Dothideomycetidae</taxon>
        <taxon>Dothideales</taxon>
        <taxon>Saccotheciaceae</taxon>
        <taxon>Aureobasidium</taxon>
    </lineage>
</organism>
<dbReference type="SUPFAM" id="SSF56112">
    <property type="entry name" value="Protein kinase-like (PK-like)"/>
    <property type="match status" value="1"/>
</dbReference>
<dbReference type="EMBL" id="QZBJ01000008">
    <property type="protein sequence ID" value="THY78014.1"/>
    <property type="molecule type" value="Genomic_DNA"/>
</dbReference>
<feature type="domain" description="Protein kinase" evidence="6">
    <location>
        <begin position="1"/>
        <end position="302"/>
    </location>
</feature>
<dbReference type="Gene3D" id="1.10.510.10">
    <property type="entry name" value="Transferase(Phosphotransferase) domain 1"/>
    <property type="match status" value="1"/>
</dbReference>
<dbReference type="Pfam" id="PF00069">
    <property type="entry name" value="Pkinase"/>
    <property type="match status" value="1"/>
</dbReference>
<keyword evidence="3" id="KW-0547">Nucleotide-binding</keyword>
<dbReference type="GO" id="GO:0005524">
    <property type="term" value="F:ATP binding"/>
    <property type="evidence" value="ECO:0007669"/>
    <property type="project" value="UniProtKB-KW"/>
</dbReference>
<evidence type="ECO:0000256" key="4">
    <source>
        <dbReference type="ARBA" id="ARBA00022777"/>
    </source>
</evidence>
<keyword evidence="1" id="KW-0723">Serine/threonine-protein kinase</keyword>
<proteinExistence type="predicted"/>
<accession>A0A4S9YB97</accession>
<evidence type="ECO:0000256" key="3">
    <source>
        <dbReference type="ARBA" id="ARBA00022741"/>
    </source>
</evidence>
<dbReference type="GO" id="GO:0004674">
    <property type="term" value="F:protein serine/threonine kinase activity"/>
    <property type="evidence" value="ECO:0007669"/>
    <property type="project" value="UniProtKB-KW"/>
</dbReference>
<dbReference type="InterPro" id="IPR050494">
    <property type="entry name" value="Ser_Thr_dual-spec_kinase"/>
</dbReference>
<gene>
    <name evidence="7" type="ORF">D6C94_01709</name>
</gene>
<dbReference type="InterPro" id="IPR011009">
    <property type="entry name" value="Kinase-like_dom_sf"/>
</dbReference>
<name>A0A4S9YB97_AURPU</name>
<keyword evidence="5" id="KW-0067">ATP-binding</keyword>
<reference evidence="7 8" key="1">
    <citation type="submission" date="2018-10" db="EMBL/GenBank/DDBJ databases">
        <title>Fifty Aureobasidium pullulans genomes reveal a recombining polyextremotolerant generalist.</title>
        <authorList>
            <person name="Gostincar C."/>
            <person name="Turk M."/>
            <person name="Zajc J."/>
            <person name="Gunde-Cimerman N."/>
        </authorList>
    </citation>
    <scope>NUCLEOTIDE SEQUENCE [LARGE SCALE GENOMIC DNA]</scope>
    <source>
        <strain evidence="7 8">EXF-4256</strain>
    </source>
</reference>
<dbReference type="Pfam" id="PF00646">
    <property type="entry name" value="F-box"/>
    <property type="match status" value="1"/>
</dbReference>
<dbReference type="PANTHER" id="PTHR24058">
    <property type="entry name" value="DUAL SPECIFICITY PROTEIN KINASE"/>
    <property type="match status" value="1"/>
</dbReference>
<evidence type="ECO:0000256" key="5">
    <source>
        <dbReference type="ARBA" id="ARBA00022840"/>
    </source>
</evidence>
<comment type="caution">
    <text evidence="7">The sequence shown here is derived from an EMBL/GenBank/DDBJ whole genome shotgun (WGS) entry which is preliminary data.</text>
</comment>
<dbReference type="SMART" id="SM00220">
    <property type="entry name" value="S_TKc"/>
    <property type="match status" value="1"/>
</dbReference>
<evidence type="ECO:0000256" key="1">
    <source>
        <dbReference type="ARBA" id="ARBA00022527"/>
    </source>
</evidence>
<evidence type="ECO:0000259" key="6">
    <source>
        <dbReference type="PROSITE" id="PS50011"/>
    </source>
</evidence>
<evidence type="ECO:0000256" key="2">
    <source>
        <dbReference type="ARBA" id="ARBA00022679"/>
    </source>
</evidence>